<dbReference type="InterPro" id="IPR035926">
    <property type="entry name" value="NusB-like_sf"/>
</dbReference>
<organism evidence="8 9">
    <name type="scientific">Methylobacterium trifolii</name>
    <dbReference type="NCBI Taxonomy" id="1003092"/>
    <lineage>
        <taxon>Bacteria</taxon>
        <taxon>Pseudomonadati</taxon>
        <taxon>Pseudomonadota</taxon>
        <taxon>Alphaproteobacteria</taxon>
        <taxon>Hyphomicrobiales</taxon>
        <taxon>Methylobacteriaceae</taxon>
        <taxon>Methylobacterium</taxon>
    </lineage>
</organism>
<dbReference type="GO" id="GO:0032259">
    <property type="term" value="P:methylation"/>
    <property type="evidence" value="ECO:0007669"/>
    <property type="project" value="UniProtKB-KW"/>
</dbReference>
<keyword evidence="4 5" id="KW-0694">RNA-binding</keyword>
<evidence type="ECO:0000256" key="5">
    <source>
        <dbReference type="PROSITE-ProRule" id="PRU01023"/>
    </source>
</evidence>
<dbReference type="Pfam" id="PF01189">
    <property type="entry name" value="Methyltr_RsmB-F"/>
    <property type="match status" value="1"/>
</dbReference>
<dbReference type="Proteomes" id="UP001055057">
    <property type="component" value="Unassembled WGS sequence"/>
</dbReference>
<evidence type="ECO:0000259" key="7">
    <source>
        <dbReference type="PROSITE" id="PS51686"/>
    </source>
</evidence>
<dbReference type="PROSITE" id="PS51686">
    <property type="entry name" value="SAM_MT_RSMB_NOP"/>
    <property type="match status" value="1"/>
</dbReference>
<evidence type="ECO:0000256" key="3">
    <source>
        <dbReference type="ARBA" id="ARBA00022691"/>
    </source>
</evidence>
<dbReference type="SUPFAM" id="SSF48013">
    <property type="entry name" value="NusB-like"/>
    <property type="match status" value="1"/>
</dbReference>
<reference evidence="8" key="2">
    <citation type="submission" date="2021-08" db="EMBL/GenBank/DDBJ databases">
        <authorList>
            <person name="Tani A."/>
            <person name="Ola A."/>
            <person name="Ogura Y."/>
            <person name="Katsura K."/>
            <person name="Hayashi T."/>
        </authorList>
    </citation>
    <scope>NUCLEOTIDE SEQUENCE</scope>
    <source>
        <strain evidence="8">DSM 23632</strain>
    </source>
</reference>
<dbReference type="PANTHER" id="PTHR22807">
    <property type="entry name" value="NOP2 YEAST -RELATED NOL1/NOP2/FMU SUN DOMAIN-CONTAINING"/>
    <property type="match status" value="1"/>
</dbReference>
<proteinExistence type="inferred from homology"/>
<keyword evidence="3 5" id="KW-0949">S-adenosyl-L-methionine</keyword>
<feature type="binding site" evidence="5">
    <location>
        <position position="305"/>
    </location>
    <ligand>
        <name>S-adenosyl-L-methionine</name>
        <dbReference type="ChEBI" id="CHEBI:59789"/>
    </ligand>
</feature>
<dbReference type="InterPro" id="IPR029063">
    <property type="entry name" value="SAM-dependent_MTases_sf"/>
</dbReference>
<dbReference type="Gene3D" id="1.10.940.10">
    <property type="entry name" value="NusB-like"/>
    <property type="match status" value="1"/>
</dbReference>
<comment type="similarity">
    <text evidence="5">Belongs to the class I-like SAM-binding methyltransferase superfamily. RsmB/NOP family.</text>
</comment>
<feature type="active site" description="Nucleophile" evidence="5">
    <location>
        <position position="399"/>
    </location>
</feature>
<dbReference type="InterPro" id="IPR049560">
    <property type="entry name" value="MeTrfase_RsmB-F_NOP2_cat"/>
</dbReference>
<evidence type="ECO:0000256" key="1">
    <source>
        <dbReference type="ARBA" id="ARBA00022603"/>
    </source>
</evidence>
<dbReference type="EMBL" id="BPRB01000135">
    <property type="protein sequence ID" value="GJE60436.1"/>
    <property type="molecule type" value="Genomic_DNA"/>
</dbReference>
<dbReference type="Gene3D" id="3.40.50.150">
    <property type="entry name" value="Vaccinia Virus protein VP39"/>
    <property type="match status" value="1"/>
</dbReference>
<keyword evidence="1 5" id="KW-0489">Methyltransferase</keyword>
<dbReference type="GO" id="GO:0008168">
    <property type="term" value="F:methyltransferase activity"/>
    <property type="evidence" value="ECO:0007669"/>
    <property type="project" value="UniProtKB-KW"/>
</dbReference>
<accession>A0ABQ4TYV8</accession>
<evidence type="ECO:0000256" key="4">
    <source>
        <dbReference type="ARBA" id="ARBA00022884"/>
    </source>
</evidence>
<evidence type="ECO:0000313" key="9">
    <source>
        <dbReference type="Proteomes" id="UP001055057"/>
    </source>
</evidence>
<keyword evidence="9" id="KW-1185">Reference proteome</keyword>
<dbReference type="InterPro" id="IPR006027">
    <property type="entry name" value="NusB_RsmB_TIM44"/>
</dbReference>
<feature type="binding site" evidence="5">
    <location>
        <begin position="284"/>
        <end position="290"/>
    </location>
    <ligand>
        <name>S-adenosyl-L-methionine</name>
        <dbReference type="ChEBI" id="CHEBI:59789"/>
    </ligand>
</feature>
<gene>
    <name evidence="8" type="primary">rsmB_2</name>
    <name evidence="8" type="ORF">MPOCJGCO_2548</name>
</gene>
<keyword evidence="2 5" id="KW-0808">Transferase</keyword>
<evidence type="ECO:0000313" key="8">
    <source>
        <dbReference type="EMBL" id="GJE60436.1"/>
    </source>
</evidence>
<reference evidence="8" key="1">
    <citation type="journal article" date="2021" name="Front. Microbiol.">
        <title>Comprehensive Comparative Genomics and Phenotyping of Methylobacterium Species.</title>
        <authorList>
            <person name="Alessa O."/>
            <person name="Ogura Y."/>
            <person name="Fujitani Y."/>
            <person name="Takami H."/>
            <person name="Hayashi T."/>
            <person name="Sahin N."/>
            <person name="Tani A."/>
        </authorList>
    </citation>
    <scope>NUCLEOTIDE SEQUENCE</scope>
    <source>
        <strain evidence="8">DSM 23632</strain>
    </source>
</reference>
<dbReference type="InterPro" id="IPR001678">
    <property type="entry name" value="MeTrfase_RsmB-F_NOP2_dom"/>
</dbReference>
<dbReference type="CDD" id="cd02440">
    <property type="entry name" value="AdoMet_MTases"/>
    <property type="match status" value="1"/>
</dbReference>
<dbReference type="PANTHER" id="PTHR22807:SF61">
    <property type="entry name" value="NOL1_NOP2_SUN FAMILY PROTEIN _ ANTITERMINATION NUSB DOMAIN-CONTAINING PROTEIN"/>
    <property type="match status" value="1"/>
</dbReference>
<dbReference type="Pfam" id="PF01029">
    <property type="entry name" value="NusB"/>
    <property type="match status" value="1"/>
</dbReference>
<dbReference type="InterPro" id="IPR023267">
    <property type="entry name" value="RCMT"/>
</dbReference>
<comment type="caution">
    <text evidence="8">The sequence shown here is derived from an EMBL/GenBank/DDBJ whole genome shotgun (WGS) entry which is preliminary data.</text>
</comment>
<feature type="binding site" evidence="5">
    <location>
        <position position="346"/>
    </location>
    <ligand>
        <name>S-adenosyl-L-methionine</name>
        <dbReference type="ChEBI" id="CHEBI:59789"/>
    </ligand>
</feature>
<sequence length="473" mass="49308">MASKGTRRNAAGPKVAAPQDDGQVSDQAASQAAGPVAGLAARQVALAAVADLLGQNRALALEDALAQAGRVAGLDPADAALARAIATVTFRRMGLLRRALAERMAKGLPEDQPRLFALLLTGAAQILDLSVPDHAAVDLAVRLAKLDPRNQHQAGLVNAVLRRIVRERDAILAGAADPLDHNTPDWLAARWRATYGEARAAGIARAHLAGAAVDITVRADAEGWAERLGAVILPTGSLRLTDTRGAIAELPGYGEGAWWVQDAAAALPARLLGAQAGERIADLCAAPGGKTAQLAAAGAQVTAVDRSAPRLERLRENLARLGLQAEIRVADALALEPEENDAVLLDAPCSATGTIRRHPDVAWTKNADDVARLTGLQARLLDKAATLVRPGGRLLYCTCSLEPEEGEGQVSAFLARNGDYERVGIEAAEVGGLSELIDAQGDLRTLPCHLDGAALGTRGGLDGFFASRLRRKG</sequence>
<evidence type="ECO:0000256" key="6">
    <source>
        <dbReference type="SAM" id="MobiDB-lite"/>
    </source>
</evidence>
<comment type="caution">
    <text evidence="5">Lacks conserved residue(s) required for the propagation of feature annotation.</text>
</comment>
<feature type="region of interest" description="Disordered" evidence="6">
    <location>
        <begin position="1"/>
        <end position="29"/>
    </location>
</feature>
<name>A0ABQ4TYV8_9HYPH</name>
<protein>
    <submittedName>
        <fullName evidence="8">Ribosomal RNA small subunit methyltransferase B</fullName>
    </submittedName>
</protein>
<dbReference type="PRINTS" id="PR02008">
    <property type="entry name" value="RCMTFAMILY"/>
</dbReference>
<evidence type="ECO:0000256" key="2">
    <source>
        <dbReference type="ARBA" id="ARBA00022679"/>
    </source>
</evidence>
<dbReference type="SUPFAM" id="SSF53335">
    <property type="entry name" value="S-adenosyl-L-methionine-dependent methyltransferases"/>
    <property type="match status" value="1"/>
</dbReference>
<feature type="domain" description="SAM-dependent MTase RsmB/NOP-type" evidence="7">
    <location>
        <begin position="192"/>
        <end position="472"/>
    </location>
</feature>